<name>A0A5E6PHV9_PSEFL</name>
<keyword evidence="4" id="KW-0378">Hydrolase</keyword>
<dbReference type="InterPro" id="IPR052020">
    <property type="entry name" value="Cyclic_di-GMP/3'3'-cGAMP_PDE"/>
</dbReference>
<dbReference type="AlphaFoldDB" id="A0A5E6PHV9"/>
<evidence type="ECO:0000313" key="5">
    <source>
        <dbReference type="Proteomes" id="UP000325607"/>
    </source>
</evidence>
<dbReference type="RefSeq" id="WP_150578875.1">
    <property type="nucleotide sequence ID" value="NZ_CABVGX010000002.1"/>
</dbReference>
<reference evidence="4 5" key="1">
    <citation type="submission" date="2019-09" db="EMBL/GenBank/DDBJ databases">
        <authorList>
            <person name="Chandra G."/>
            <person name="Truman W A."/>
        </authorList>
    </citation>
    <scope>NUCLEOTIDE SEQUENCE [LARGE SCALE GENOMIC DNA]</scope>
    <source>
        <strain evidence="4">PS645</strain>
    </source>
</reference>
<dbReference type="PROSITE" id="PS50110">
    <property type="entry name" value="RESPONSE_REGULATORY"/>
    <property type="match status" value="1"/>
</dbReference>
<dbReference type="GO" id="GO:0008081">
    <property type="term" value="F:phosphoric diester hydrolase activity"/>
    <property type="evidence" value="ECO:0007669"/>
    <property type="project" value="UniProtKB-ARBA"/>
</dbReference>
<accession>A0A5E6PHV9</accession>
<evidence type="ECO:0000259" key="3">
    <source>
        <dbReference type="PROSITE" id="PS51832"/>
    </source>
</evidence>
<dbReference type="Pfam" id="PF13487">
    <property type="entry name" value="HD_5"/>
    <property type="match status" value="1"/>
</dbReference>
<dbReference type="PANTHER" id="PTHR45228:SF1">
    <property type="entry name" value="CYCLIC DI-GMP PHOSPHODIESTERASE TM_0186"/>
    <property type="match status" value="1"/>
</dbReference>
<gene>
    <name evidence="4" type="primary">rpfG</name>
    <name evidence="4" type="ORF">PS645_00351</name>
</gene>
<dbReference type="InterPro" id="IPR001789">
    <property type="entry name" value="Sig_transdc_resp-reg_receiver"/>
</dbReference>
<dbReference type="OrthoDB" id="9802066at2"/>
<dbReference type="SMART" id="SM00448">
    <property type="entry name" value="REC"/>
    <property type="match status" value="1"/>
</dbReference>
<dbReference type="EC" id="3.1.4.-" evidence="4"/>
<dbReference type="GO" id="GO:0000160">
    <property type="term" value="P:phosphorelay signal transduction system"/>
    <property type="evidence" value="ECO:0007669"/>
    <property type="project" value="InterPro"/>
</dbReference>
<dbReference type="Gene3D" id="3.40.50.2300">
    <property type="match status" value="1"/>
</dbReference>
<evidence type="ECO:0000256" key="1">
    <source>
        <dbReference type="PROSITE-ProRule" id="PRU00169"/>
    </source>
</evidence>
<dbReference type="InterPro" id="IPR003607">
    <property type="entry name" value="HD/PDEase_dom"/>
</dbReference>
<feature type="domain" description="Response regulatory" evidence="2">
    <location>
        <begin position="10"/>
        <end position="126"/>
    </location>
</feature>
<feature type="domain" description="HD-GYP" evidence="3">
    <location>
        <begin position="153"/>
        <end position="351"/>
    </location>
</feature>
<dbReference type="SUPFAM" id="SSF52172">
    <property type="entry name" value="CheY-like"/>
    <property type="match status" value="1"/>
</dbReference>
<dbReference type="EMBL" id="CABVGX010000002">
    <property type="protein sequence ID" value="VVM43084.1"/>
    <property type="molecule type" value="Genomic_DNA"/>
</dbReference>
<dbReference type="PANTHER" id="PTHR45228">
    <property type="entry name" value="CYCLIC DI-GMP PHOSPHODIESTERASE TM_0186-RELATED"/>
    <property type="match status" value="1"/>
</dbReference>
<evidence type="ECO:0000259" key="2">
    <source>
        <dbReference type="PROSITE" id="PS50110"/>
    </source>
</evidence>
<feature type="modified residue" description="4-aspartylphosphate" evidence="1">
    <location>
        <position position="60"/>
    </location>
</feature>
<dbReference type="SUPFAM" id="SSF109604">
    <property type="entry name" value="HD-domain/PDEase-like"/>
    <property type="match status" value="1"/>
</dbReference>
<dbReference type="PROSITE" id="PS51832">
    <property type="entry name" value="HD_GYP"/>
    <property type="match status" value="1"/>
</dbReference>
<dbReference type="SMART" id="SM00471">
    <property type="entry name" value="HDc"/>
    <property type="match status" value="1"/>
</dbReference>
<dbReference type="Pfam" id="PF00072">
    <property type="entry name" value="Response_reg"/>
    <property type="match status" value="1"/>
</dbReference>
<dbReference type="CDD" id="cd00077">
    <property type="entry name" value="HDc"/>
    <property type="match status" value="1"/>
</dbReference>
<keyword evidence="1" id="KW-0597">Phosphoprotein</keyword>
<proteinExistence type="predicted"/>
<protein>
    <submittedName>
        <fullName evidence="4">Cyclic di-GMP phosphodiesterase response regulator RpfG</fullName>
        <ecNumber evidence="4">3.1.4.-</ecNumber>
    </submittedName>
</protein>
<dbReference type="Proteomes" id="UP000325607">
    <property type="component" value="Unassembled WGS sequence"/>
</dbReference>
<dbReference type="Gene3D" id="1.10.3210.10">
    <property type="entry name" value="Hypothetical protein af1432"/>
    <property type="match status" value="1"/>
</dbReference>
<dbReference type="InterPro" id="IPR037522">
    <property type="entry name" value="HD_GYP_dom"/>
</dbReference>
<organism evidence="4 5">
    <name type="scientific">Pseudomonas fluorescens</name>
    <dbReference type="NCBI Taxonomy" id="294"/>
    <lineage>
        <taxon>Bacteria</taxon>
        <taxon>Pseudomonadati</taxon>
        <taxon>Pseudomonadota</taxon>
        <taxon>Gammaproteobacteria</taxon>
        <taxon>Pseudomonadales</taxon>
        <taxon>Pseudomonadaceae</taxon>
        <taxon>Pseudomonas</taxon>
    </lineage>
</organism>
<sequence>MFSKIKAESKIIIIDDVATNLRLLDSCLRAFGLQNITTFSNPAEGLDWLLSNHWDLVLLDLDMPAPDGFEILERLKERDRTESPIIIVTALNDPKNRRKGLERGANDFVSKPIDLPEVLLRVRSCLELAQAARLLRDANNELERKVVLRTAQLASSYKAIIGSLSRAASYRDNDTGSHISRIGQSAAMLAKAIGMPPQWCELIRMAAPMHDVGKIGIEDAILQKPGALTPAEREVMQEHARIGYEILHDLNGSPVTDLAAEIALAHHERWDGTGYPNGLEGENIPLSARIVAICDVYDALRMTRPYKAAWDVERSRQFIIEQSGKQFDPLLVDLFCSLFDELEQLRLVNPDDSTDN</sequence>
<evidence type="ECO:0000313" key="4">
    <source>
        <dbReference type="EMBL" id="VVM43084.1"/>
    </source>
</evidence>
<dbReference type="InterPro" id="IPR011006">
    <property type="entry name" value="CheY-like_superfamily"/>
</dbReference>